<dbReference type="Pfam" id="PF00002">
    <property type="entry name" value="7tm_2"/>
    <property type="match status" value="1"/>
</dbReference>
<dbReference type="OrthoDB" id="6134459at2759"/>
<dbReference type="EnsemblMetazoa" id="XM_011678475">
    <property type="protein sequence ID" value="XP_011676777"/>
    <property type="gene ID" value="LOC105444343"/>
</dbReference>
<evidence type="ECO:0000256" key="1">
    <source>
        <dbReference type="ARBA" id="ARBA00004141"/>
    </source>
</evidence>
<dbReference type="PANTHER" id="PTHR45902">
    <property type="entry name" value="LATROPHILIN RECEPTOR-LIKE PROTEIN A"/>
    <property type="match status" value="1"/>
</dbReference>
<dbReference type="PROSITE" id="PS50958">
    <property type="entry name" value="SMB_2"/>
    <property type="match status" value="1"/>
</dbReference>
<dbReference type="SMART" id="SM00202">
    <property type="entry name" value="SR"/>
    <property type="match status" value="1"/>
</dbReference>
<keyword evidence="3 7" id="KW-1133">Transmembrane helix</keyword>
<dbReference type="InterPro" id="IPR053231">
    <property type="entry name" value="GPCR_LN-TM7"/>
</dbReference>
<feature type="domain" description="SMB" evidence="11">
    <location>
        <begin position="259"/>
        <end position="299"/>
    </location>
</feature>
<dbReference type="SUPFAM" id="SSF56487">
    <property type="entry name" value="SRCR-like"/>
    <property type="match status" value="2"/>
</dbReference>
<evidence type="ECO:0000313" key="12">
    <source>
        <dbReference type="EnsemblMetazoa" id="XP_011676777"/>
    </source>
</evidence>
<feature type="transmembrane region" description="Helical" evidence="7">
    <location>
        <begin position="770"/>
        <end position="791"/>
    </location>
</feature>
<feature type="disulfide bond" evidence="6">
    <location>
        <begin position="106"/>
        <end position="116"/>
    </location>
</feature>
<dbReference type="GO" id="GO:0007166">
    <property type="term" value="P:cell surface receptor signaling pathway"/>
    <property type="evidence" value="ECO:0007669"/>
    <property type="project" value="InterPro"/>
</dbReference>
<dbReference type="InterPro" id="IPR000832">
    <property type="entry name" value="GPCR_2_secretin-like"/>
</dbReference>
<dbReference type="InParanoid" id="A0A7M7HNX9"/>
<dbReference type="Gene3D" id="3.10.250.10">
    <property type="entry name" value="SRCR-like domain"/>
    <property type="match status" value="2"/>
</dbReference>
<keyword evidence="5 6" id="KW-1015">Disulfide bond</keyword>
<feature type="transmembrane region" description="Helical" evidence="7">
    <location>
        <begin position="803"/>
        <end position="820"/>
    </location>
</feature>
<feature type="chain" id="PRO_5029590601" evidence="8">
    <location>
        <begin position="24"/>
        <end position="1070"/>
    </location>
</feature>
<feature type="signal peptide" evidence="8">
    <location>
        <begin position="1"/>
        <end position="23"/>
    </location>
</feature>
<evidence type="ECO:0000259" key="9">
    <source>
        <dbReference type="PROSITE" id="PS50261"/>
    </source>
</evidence>
<feature type="transmembrane region" description="Helical" evidence="7">
    <location>
        <begin position="976"/>
        <end position="998"/>
    </location>
</feature>
<dbReference type="InterPro" id="IPR001212">
    <property type="entry name" value="Somatomedin_B_dom"/>
</dbReference>
<feature type="domain" description="SRCR" evidence="10">
    <location>
        <begin position="148"/>
        <end position="244"/>
    </location>
</feature>
<reference evidence="13" key="1">
    <citation type="submission" date="2015-02" db="EMBL/GenBank/DDBJ databases">
        <title>Genome sequencing for Strongylocentrotus purpuratus.</title>
        <authorList>
            <person name="Murali S."/>
            <person name="Liu Y."/>
            <person name="Vee V."/>
            <person name="English A."/>
            <person name="Wang M."/>
            <person name="Skinner E."/>
            <person name="Han Y."/>
            <person name="Muzny D.M."/>
            <person name="Worley K.C."/>
            <person name="Gibbs R.A."/>
        </authorList>
    </citation>
    <scope>NUCLEOTIDE SEQUENCE</scope>
</reference>
<dbReference type="InterPro" id="IPR001190">
    <property type="entry name" value="SRCR"/>
</dbReference>
<feature type="transmembrane region" description="Helical" evidence="7">
    <location>
        <begin position="826"/>
        <end position="849"/>
    </location>
</feature>
<dbReference type="SUPFAM" id="SSF90188">
    <property type="entry name" value="Somatomedin B domain"/>
    <property type="match status" value="1"/>
</dbReference>
<dbReference type="InterPro" id="IPR036024">
    <property type="entry name" value="Somatomedin_B-like_dom_sf"/>
</dbReference>
<feature type="domain" description="SRCR" evidence="10">
    <location>
        <begin position="30"/>
        <end position="141"/>
    </location>
</feature>
<evidence type="ECO:0000256" key="8">
    <source>
        <dbReference type="SAM" id="SignalP"/>
    </source>
</evidence>
<evidence type="ECO:0000256" key="7">
    <source>
        <dbReference type="SAM" id="Phobius"/>
    </source>
</evidence>
<comment type="subcellular location">
    <subcellularLocation>
        <location evidence="1">Membrane</location>
        <topology evidence="1">Multi-pass membrane protein</topology>
    </subcellularLocation>
</comment>
<dbReference type="InterPro" id="IPR017981">
    <property type="entry name" value="GPCR_2-like_7TM"/>
</dbReference>
<dbReference type="Pfam" id="PF01033">
    <property type="entry name" value="Somatomedin_B"/>
    <property type="match status" value="1"/>
</dbReference>
<feature type="domain" description="G-protein coupled receptors family 2 profile 2" evidence="9">
    <location>
        <begin position="768"/>
        <end position="1027"/>
    </location>
</feature>
<comment type="caution">
    <text evidence="6">Lacks conserved residue(s) required for the propagation of feature annotation.</text>
</comment>
<evidence type="ECO:0000313" key="13">
    <source>
        <dbReference type="Proteomes" id="UP000007110"/>
    </source>
</evidence>
<dbReference type="Proteomes" id="UP000007110">
    <property type="component" value="Unassembled WGS sequence"/>
</dbReference>
<evidence type="ECO:0000256" key="6">
    <source>
        <dbReference type="PROSITE-ProRule" id="PRU00196"/>
    </source>
</evidence>
<dbReference type="SMART" id="SM00201">
    <property type="entry name" value="SO"/>
    <property type="match status" value="1"/>
</dbReference>
<evidence type="ECO:0000259" key="11">
    <source>
        <dbReference type="PROSITE" id="PS50958"/>
    </source>
</evidence>
<dbReference type="InterPro" id="IPR036772">
    <property type="entry name" value="SRCR-like_dom_sf"/>
</dbReference>
<evidence type="ECO:0000256" key="3">
    <source>
        <dbReference type="ARBA" id="ARBA00022989"/>
    </source>
</evidence>
<dbReference type="PANTHER" id="PTHR45902:SF1">
    <property type="entry name" value="LATROPHILIN RECEPTOR-LIKE PROTEIN A"/>
    <property type="match status" value="1"/>
</dbReference>
<dbReference type="Gene3D" id="4.10.410.20">
    <property type="match status" value="1"/>
</dbReference>
<evidence type="ECO:0000256" key="4">
    <source>
        <dbReference type="ARBA" id="ARBA00023136"/>
    </source>
</evidence>
<dbReference type="OMA" id="LICELQV"/>
<dbReference type="CDD" id="cd15039">
    <property type="entry name" value="7tmB3_Methuselah-like"/>
    <property type="match status" value="1"/>
</dbReference>
<dbReference type="GO" id="GO:0016020">
    <property type="term" value="C:membrane"/>
    <property type="evidence" value="ECO:0007669"/>
    <property type="project" value="UniProtKB-SubCell"/>
</dbReference>
<dbReference type="GO" id="GO:0004930">
    <property type="term" value="F:G protein-coupled receptor activity"/>
    <property type="evidence" value="ECO:0007669"/>
    <property type="project" value="InterPro"/>
</dbReference>
<dbReference type="PROSITE" id="PS50261">
    <property type="entry name" value="G_PROTEIN_RECEP_F2_4"/>
    <property type="match status" value="1"/>
</dbReference>
<evidence type="ECO:0000256" key="2">
    <source>
        <dbReference type="ARBA" id="ARBA00022692"/>
    </source>
</evidence>
<feature type="transmembrane region" description="Helical" evidence="7">
    <location>
        <begin position="883"/>
        <end position="910"/>
    </location>
</feature>
<feature type="transmembrane region" description="Helical" evidence="7">
    <location>
        <begin position="1004"/>
        <end position="1026"/>
    </location>
</feature>
<feature type="transmembrane region" description="Helical" evidence="7">
    <location>
        <begin position="930"/>
        <end position="955"/>
    </location>
</feature>
<reference evidence="12" key="2">
    <citation type="submission" date="2021-01" db="UniProtKB">
        <authorList>
            <consortium name="EnsemblMetazoa"/>
        </authorList>
    </citation>
    <scope>IDENTIFICATION</scope>
</reference>
<keyword evidence="8" id="KW-0732">Signal</keyword>
<organism evidence="12 13">
    <name type="scientific">Strongylocentrotus purpuratus</name>
    <name type="common">Purple sea urchin</name>
    <dbReference type="NCBI Taxonomy" id="7668"/>
    <lineage>
        <taxon>Eukaryota</taxon>
        <taxon>Metazoa</taxon>
        <taxon>Echinodermata</taxon>
        <taxon>Eleutherozoa</taxon>
        <taxon>Echinozoa</taxon>
        <taxon>Echinoidea</taxon>
        <taxon>Euechinoidea</taxon>
        <taxon>Echinacea</taxon>
        <taxon>Camarodonta</taxon>
        <taxon>Echinidea</taxon>
        <taxon>Strongylocentrotidae</taxon>
        <taxon>Strongylocentrotus</taxon>
    </lineage>
</organism>
<proteinExistence type="predicted"/>
<dbReference type="AlphaFoldDB" id="A0A7M7HNX9"/>
<dbReference type="PROSITE" id="PS00524">
    <property type="entry name" value="SMB_1"/>
    <property type="match status" value="1"/>
</dbReference>
<dbReference type="PRINTS" id="PR00249">
    <property type="entry name" value="GPCRSECRETIN"/>
</dbReference>
<dbReference type="Pfam" id="PF00530">
    <property type="entry name" value="SRCR"/>
    <property type="match status" value="2"/>
</dbReference>
<keyword evidence="4 7" id="KW-0472">Membrane</keyword>
<name>A0A7M7HNX9_STRPU</name>
<evidence type="ECO:0000256" key="5">
    <source>
        <dbReference type="ARBA" id="ARBA00023157"/>
    </source>
</evidence>
<accession>A0A7M7HNX9</accession>
<sequence>MASGLILSAFMVVLLLGQCRVSSKSPSYEVRFYGTNPNETNRGIIQMRRSSSGETPAWQFLEPNTIGLTGARLVCRQLGFPYVCNKGVEVVENVTADDIFWFDTRCTGDELSLEDCSISLRQQSVLQQVPSSTAVLTVTCALEDDIGVRLTNSSSRGQGTVEYRCMDDWLNICFDTWYPASANTLCNQLGYGGVVEDVQVAMPTTSLANISFYCSTLTQNDHIFDCLMAEESCISGNAASVTCGLEITAEKRKVTLCNSAMTCKGNCGNATMAWCRCDNACHLYNDCCYDFTEECGQEGLNQIQSTTSDLSLYSCQKPLGGLSNVYQRAEWFYFIKKCPTSTQETLRDLCEGSSSEDDVLRNLPVYDQEGDVFYNVFCAVCHGRNLKNLTAWRVEAEPEENFNTNEMQVYYVVLPPWDELGTTRPCYAEGLVTDYCPAAFTGSQLEKACHDYQAPVVHLGGVAYRNPHCAQCHSKRINELPIESCTGCRCQEPFCFLICPDGRTGRLASVTLLFDFFTSDEVQCTGLGEIYDMFLERCRVLVCPPGTRFLVDSCVSMESEPEDPALQSTMSCLTSAIASSLTEVAEIILDHNVTSNVNSAVIFAENVNDVQSVALTLGAIVEYSNEVHQVMCNLSNIMLIAPPPFNDTVPDVCREDAVAPTVADAAFRADIDSAWDLNRTLLMFNEYNFMSNTSSYVSSQPSGKCWFALLNTLICELQVVPEEKFAIDGNVAVHIPSGAKLTLDEYFLLLNGSYVVCAGSLNGSVDIQSVMYLVGASMSILCLIATLITYTVLPKLRNVAGKCLMNVASALLGANLIFVLNPLLSYNPIFCSIMAAVAHFFWLGCFSWMNVAGFNMARTFGWIGSGSSIQSTRSCSKGILVSYILYGWGAPLAIVAVGICFHLCQCTGLSFQYGGPLTCWIEGERRAMMYAVGIPIYSSILLNVLLLAYTAVSLIRHRREGRSLRANQTFIFKENLMIVAKLSVVLGTSWTFGVVYSFTEDGVVMYIFVTLASLQGVLLFVFFGLTKRIRRMWRAKFRPSVGDVTAYTVKAASSQWRDSTAGLPTGATPQ</sequence>
<dbReference type="Gene3D" id="1.20.1070.10">
    <property type="entry name" value="Rhodopsin 7-helix transmembrane proteins"/>
    <property type="match status" value="1"/>
</dbReference>
<dbReference type="GeneID" id="105444343"/>
<evidence type="ECO:0000259" key="10">
    <source>
        <dbReference type="PROSITE" id="PS50287"/>
    </source>
</evidence>
<dbReference type="KEGG" id="spu:105444343"/>
<keyword evidence="13" id="KW-1185">Reference proteome</keyword>
<keyword evidence="2 7" id="KW-0812">Transmembrane</keyword>
<dbReference type="PROSITE" id="PS50287">
    <property type="entry name" value="SRCR_2"/>
    <property type="match status" value="2"/>
</dbReference>
<protein>
    <submittedName>
        <fullName evidence="12">Uncharacterized protein</fullName>
    </submittedName>
</protein>
<dbReference type="RefSeq" id="XP_011676777.2">
    <property type="nucleotide sequence ID" value="XM_011678475.2"/>
</dbReference>